<evidence type="ECO:0000259" key="2">
    <source>
        <dbReference type="Pfam" id="PF07859"/>
    </source>
</evidence>
<dbReference type="Pfam" id="PF07859">
    <property type="entry name" value="Abhydrolase_3"/>
    <property type="match status" value="1"/>
</dbReference>
<accession>A0A2S7YLG6</accession>
<dbReference type="PANTHER" id="PTHR48081:SF8">
    <property type="entry name" value="ALPHA_BETA HYDROLASE FOLD-3 DOMAIN-CONTAINING PROTEIN-RELATED"/>
    <property type="match status" value="1"/>
</dbReference>
<dbReference type="SUPFAM" id="SSF53474">
    <property type="entry name" value="alpha/beta-Hydrolases"/>
    <property type="match status" value="1"/>
</dbReference>
<dbReference type="GO" id="GO:0016787">
    <property type="term" value="F:hydrolase activity"/>
    <property type="evidence" value="ECO:0007669"/>
    <property type="project" value="UniProtKB-KW"/>
</dbReference>
<evidence type="ECO:0000256" key="1">
    <source>
        <dbReference type="ARBA" id="ARBA00022801"/>
    </source>
</evidence>
<dbReference type="InterPro" id="IPR013094">
    <property type="entry name" value="AB_hydrolase_3"/>
</dbReference>
<feature type="domain" description="Alpha/beta hydrolase fold-3" evidence="2">
    <location>
        <begin position="98"/>
        <end position="319"/>
    </location>
</feature>
<reference evidence="3 4" key="1">
    <citation type="submission" date="2016-07" db="EMBL/GenBank/DDBJ databases">
        <title>Comparative genomics of the entomopathogenic fungus Beauveria bassiana.</title>
        <authorList>
            <person name="Valero Jimenez C.A."/>
            <person name="Zwaan B.J."/>
            <person name="Van Kan J.A."/>
            <person name="Takken W."/>
            <person name="Debets A.J."/>
            <person name="Schoustra S.E."/>
            <person name="Koenraadt C.J."/>
        </authorList>
    </citation>
    <scope>NUCLEOTIDE SEQUENCE [LARGE SCALE GENOMIC DNA]</scope>
    <source>
        <strain evidence="3 4">ARSEF 8028</strain>
    </source>
</reference>
<dbReference type="OrthoDB" id="408631at2759"/>
<sequence>MPEKLYPIHPSQEHRLNAEYKAFYNENSIAAPKIHTIPISVIRSIPRRPFPGSGPEIPVGKKEDILIALDSGPTKGVTIPTRCYTPPGSAPTGGWPVLVFYHGGGWTLGGLDSELDVITNICTRAKCVVVSVDYRLAPEHAFPAAVDDAWAALAWVSQEGPARLAIDAANLAVGGTSAGGNLAAVMAQRAAAAAAAARGGPVIKTQLLSIPVTDNTRTPDNSACWRDLQHSPALSADIMLWFRDCYLPGGGPAAAAAWAHPEASPLLWTGDWSALPPAVVVVAGLDVLRDEGEAFAAKLSQAGVGVRLALFHDQPHVFPSMSGVLEDGRRAVTFMCESLHDSFYGNDDSIVARSNI</sequence>
<evidence type="ECO:0000313" key="3">
    <source>
        <dbReference type="EMBL" id="PQK16927.1"/>
    </source>
</evidence>
<dbReference type="Gene3D" id="3.40.50.1820">
    <property type="entry name" value="alpha/beta hydrolase"/>
    <property type="match status" value="1"/>
</dbReference>
<dbReference type="EMBL" id="JRHA01000007">
    <property type="protein sequence ID" value="PQK16927.1"/>
    <property type="molecule type" value="Genomic_DNA"/>
</dbReference>
<evidence type="ECO:0000313" key="4">
    <source>
        <dbReference type="Proteomes" id="UP000237441"/>
    </source>
</evidence>
<dbReference type="AlphaFoldDB" id="A0A2S7YLG6"/>
<dbReference type="InterPro" id="IPR050300">
    <property type="entry name" value="GDXG_lipolytic_enzyme"/>
</dbReference>
<organism evidence="3 4">
    <name type="scientific">Beauveria bassiana</name>
    <name type="common">White muscardine disease fungus</name>
    <name type="synonym">Tritirachium shiotae</name>
    <dbReference type="NCBI Taxonomy" id="176275"/>
    <lineage>
        <taxon>Eukaryota</taxon>
        <taxon>Fungi</taxon>
        <taxon>Dikarya</taxon>
        <taxon>Ascomycota</taxon>
        <taxon>Pezizomycotina</taxon>
        <taxon>Sordariomycetes</taxon>
        <taxon>Hypocreomycetidae</taxon>
        <taxon>Hypocreales</taxon>
        <taxon>Cordycipitaceae</taxon>
        <taxon>Beauveria</taxon>
    </lineage>
</organism>
<gene>
    <name evidence="3" type="ORF">BB8028_0007g01270</name>
</gene>
<name>A0A2S7YLG6_BEABA</name>
<keyword evidence="1" id="KW-0378">Hydrolase</keyword>
<protein>
    <recommendedName>
        <fullName evidence="2">Alpha/beta hydrolase fold-3 domain-containing protein</fullName>
    </recommendedName>
</protein>
<comment type="caution">
    <text evidence="3">The sequence shown here is derived from an EMBL/GenBank/DDBJ whole genome shotgun (WGS) entry which is preliminary data.</text>
</comment>
<dbReference type="PANTHER" id="PTHR48081">
    <property type="entry name" value="AB HYDROLASE SUPERFAMILY PROTEIN C4A8.06C"/>
    <property type="match status" value="1"/>
</dbReference>
<dbReference type="InterPro" id="IPR029058">
    <property type="entry name" value="AB_hydrolase_fold"/>
</dbReference>
<proteinExistence type="predicted"/>
<dbReference type="Proteomes" id="UP000237441">
    <property type="component" value="Unassembled WGS sequence"/>
</dbReference>